<keyword evidence="3" id="KW-1185">Reference proteome</keyword>
<dbReference type="EMBL" id="JABFTP020000185">
    <property type="protein sequence ID" value="KAL3287051.1"/>
    <property type="molecule type" value="Genomic_DNA"/>
</dbReference>
<evidence type="ECO:0000259" key="1">
    <source>
        <dbReference type="Pfam" id="PF14529"/>
    </source>
</evidence>
<dbReference type="InterPro" id="IPR005135">
    <property type="entry name" value="Endo/exonuclease/phosphatase"/>
</dbReference>
<name>A0ABD2P8L7_9CUCU</name>
<reference evidence="2 3" key="1">
    <citation type="journal article" date="2021" name="BMC Biol.">
        <title>Horizontally acquired antibacterial genes associated with adaptive radiation of ladybird beetles.</title>
        <authorList>
            <person name="Li H.S."/>
            <person name="Tang X.F."/>
            <person name="Huang Y.H."/>
            <person name="Xu Z.Y."/>
            <person name="Chen M.L."/>
            <person name="Du X.Y."/>
            <person name="Qiu B.Y."/>
            <person name="Chen P.T."/>
            <person name="Zhang W."/>
            <person name="Slipinski A."/>
            <person name="Escalona H.E."/>
            <person name="Waterhouse R.M."/>
            <person name="Zwick A."/>
            <person name="Pang H."/>
        </authorList>
    </citation>
    <scope>NUCLEOTIDE SEQUENCE [LARGE SCALE GENOMIC DNA]</scope>
    <source>
        <strain evidence="2">SYSU2018</strain>
    </source>
</reference>
<evidence type="ECO:0000313" key="2">
    <source>
        <dbReference type="EMBL" id="KAL3287051.1"/>
    </source>
</evidence>
<protein>
    <recommendedName>
        <fullName evidence="1">Endonuclease/exonuclease/phosphatase domain-containing protein</fullName>
    </recommendedName>
</protein>
<dbReference type="AlphaFoldDB" id="A0ABD2P8L7"/>
<proteinExistence type="predicted"/>
<sequence length="142" mass="16313">MPSNSYHLSLLTNLSRCELSKVLKKLYKFGENYIICGDTNIHLLEQGKEHETLNNLLNEYNIKSHIREPTRFDRSGAATCIDNISSNRGVLSECVGDTFLSDHTLLVCKFDHDIETESQPSYVKRRNYSPNNITLFENCLKK</sequence>
<organism evidence="2 3">
    <name type="scientific">Cryptolaemus montrouzieri</name>
    <dbReference type="NCBI Taxonomy" id="559131"/>
    <lineage>
        <taxon>Eukaryota</taxon>
        <taxon>Metazoa</taxon>
        <taxon>Ecdysozoa</taxon>
        <taxon>Arthropoda</taxon>
        <taxon>Hexapoda</taxon>
        <taxon>Insecta</taxon>
        <taxon>Pterygota</taxon>
        <taxon>Neoptera</taxon>
        <taxon>Endopterygota</taxon>
        <taxon>Coleoptera</taxon>
        <taxon>Polyphaga</taxon>
        <taxon>Cucujiformia</taxon>
        <taxon>Coccinelloidea</taxon>
        <taxon>Coccinellidae</taxon>
        <taxon>Scymninae</taxon>
        <taxon>Scymnini</taxon>
        <taxon>Cryptolaemus</taxon>
    </lineage>
</organism>
<dbReference type="Proteomes" id="UP001516400">
    <property type="component" value="Unassembled WGS sequence"/>
</dbReference>
<accession>A0ABD2P8L7</accession>
<comment type="caution">
    <text evidence="2">The sequence shown here is derived from an EMBL/GenBank/DDBJ whole genome shotgun (WGS) entry which is preliminary data.</text>
</comment>
<feature type="domain" description="Endonuclease/exonuclease/phosphatase" evidence="1">
    <location>
        <begin position="16"/>
        <end position="105"/>
    </location>
</feature>
<dbReference type="InterPro" id="IPR036691">
    <property type="entry name" value="Endo/exonu/phosph_ase_sf"/>
</dbReference>
<dbReference type="SUPFAM" id="SSF56219">
    <property type="entry name" value="DNase I-like"/>
    <property type="match status" value="1"/>
</dbReference>
<evidence type="ECO:0000313" key="3">
    <source>
        <dbReference type="Proteomes" id="UP001516400"/>
    </source>
</evidence>
<dbReference type="Gene3D" id="3.60.10.10">
    <property type="entry name" value="Endonuclease/exonuclease/phosphatase"/>
    <property type="match status" value="1"/>
</dbReference>
<gene>
    <name evidence="2" type="ORF">HHI36_001539</name>
</gene>
<dbReference type="Pfam" id="PF14529">
    <property type="entry name" value="Exo_endo_phos_2"/>
    <property type="match status" value="1"/>
</dbReference>